<reference evidence="4 5" key="1">
    <citation type="submission" date="2018-05" db="EMBL/GenBank/DDBJ databases">
        <title>Leucothrix arctica sp. nov., isolated from Arctic seawater.</title>
        <authorList>
            <person name="Choi A."/>
            <person name="Baek K."/>
        </authorList>
    </citation>
    <scope>NUCLEOTIDE SEQUENCE [LARGE SCALE GENOMIC DNA]</scope>
    <source>
        <strain evidence="4 5">IMCC9719</strain>
    </source>
</reference>
<feature type="region of interest" description="Disordered" evidence="1">
    <location>
        <begin position="31"/>
        <end position="56"/>
    </location>
</feature>
<evidence type="ECO:0000259" key="3">
    <source>
        <dbReference type="Pfam" id="PF14240"/>
    </source>
</evidence>
<organism evidence="4 5">
    <name type="scientific">Leucothrix arctica</name>
    <dbReference type="NCBI Taxonomy" id="1481894"/>
    <lineage>
        <taxon>Bacteria</taxon>
        <taxon>Pseudomonadati</taxon>
        <taxon>Pseudomonadota</taxon>
        <taxon>Gammaproteobacteria</taxon>
        <taxon>Thiotrichales</taxon>
        <taxon>Thiotrichaceae</taxon>
        <taxon>Leucothrix</taxon>
    </lineage>
</organism>
<evidence type="ECO:0000256" key="1">
    <source>
        <dbReference type="SAM" id="MobiDB-lite"/>
    </source>
</evidence>
<dbReference type="InterPro" id="IPR025924">
    <property type="entry name" value="YHYH_dom"/>
</dbReference>
<keyword evidence="2" id="KW-0732">Signal</keyword>
<sequence>MRFISSVRPTLLMGVVGISLMLTACVSESEPVVTSTDTTDSTETSDSDSTTDDSETTTTTTFFSSAMFGSALKSVTQASCTLENGSTTLCNVLVFSANGSGDTEGEGTVGPYCPDDITVARSDTGMGIYDGDTNPGFQSLIDAVQSMDADGYDVVNEDGTVNFNDATSMGDTSLNYCVSAALESDLEVTYLIPITPEVRSEVYEIGTIASVGVGLNGVPLKGNPPSVTITDPAVRGTGSGNIPALDLCGGHPDPSGYYHWHMIPQSTNTVLESDQYSYTQDYGMTCSNSTIAFDEPAIFSGLAKDGYPIYGAYDSVNDENVLPDTVATVDECNGHTHATAEFTSGAYHYHALENTAPNIPACLTGSFVENDVTVR</sequence>
<evidence type="ECO:0000313" key="4">
    <source>
        <dbReference type="EMBL" id="PWQ98743.1"/>
    </source>
</evidence>
<feature type="domain" description="YHYH" evidence="3">
    <location>
        <begin position="190"/>
        <end position="315"/>
    </location>
</feature>
<evidence type="ECO:0000313" key="5">
    <source>
        <dbReference type="Proteomes" id="UP000245506"/>
    </source>
</evidence>
<dbReference type="AlphaFoldDB" id="A0A317CMR1"/>
<protein>
    <recommendedName>
        <fullName evidence="3">YHYH domain-containing protein</fullName>
    </recommendedName>
</protein>
<keyword evidence="5" id="KW-1185">Reference proteome</keyword>
<comment type="caution">
    <text evidence="4">The sequence shown here is derived from an EMBL/GenBank/DDBJ whole genome shotgun (WGS) entry which is preliminary data.</text>
</comment>
<accession>A0A317CMR1</accession>
<dbReference type="EMBL" id="QGKL01000010">
    <property type="protein sequence ID" value="PWQ98743.1"/>
    <property type="molecule type" value="Genomic_DNA"/>
</dbReference>
<gene>
    <name evidence="4" type="ORF">DKT75_02740</name>
</gene>
<proteinExistence type="predicted"/>
<evidence type="ECO:0000256" key="2">
    <source>
        <dbReference type="SAM" id="SignalP"/>
    </source>
</evidence>
<dbReference type="Proteomes" id="UP000245506">
    <property type="component" value="Unassembled WGS sequence"/>
</dbReference>
<name>A0A317CMR1_9GAMM</name>
<feature type="compositionally biased region" description="Acidic residues" evidence="1">
    <location>
        <begin position="43"/>
        <end position="55"/>
    </location>
</feature>
<feature type="signal peptide" evidence="2">
    <location>
        <begin position="1"/>
        <end position="24"/>
    </location>
</feature>
<feature type="chain" id="PRO_5016414396" description="YHYH domain-containing protein" evidence="2">
    <location>
        <begin position="25"/>
        <end position="375"/>
    </location>
</feature>
<dbReference type="PROSITE" id="PS51257">
    <property type="entry name" value="PROKAR_LIPOPROTEIN"/>
    <property type="match status" value="1"/>
</dbReference>
<dbReference type="RefSeq" id="WP_109821899.1">
    <property type="nucleotide sequence ID" value="NZ_QGKL01000010.1"/>
</dbReference>
<dbReference type="OrthoDB" id="9796530at2"/>
<dbReference type="Pfam" id="PF14240">
    <property type="entry name" value="YHYH"/>
    <property type="match status" value="1"/>
</dbReference>